<name>A0AAR2KM44_PYGNA</name>
<dbReference type="CDD" id="cd09076">
    <property type="entry name" value="L1-EN"/>
    <property type="match status" value="1"/>
</dbReference>
<dbReference type="SUPFAM" id="SSF56219">
    <property type="entry name" value="DNase I-like"/>
    <property type="match status" value="1"/>
</dbReference>
<dbReference type="GeneTree" id="ENSGT00950000183016"/>
<keyword evidence="9" id="KW-0464">Manganese</keyword>
<dbReference type="GO" id="GO:0008311">
    <property type="term" value="F:double-stranded DNA 3'-5' DNA exonuclease activity"/>
    <property type="evidence" value="ECO:0007669"/>
    <property type="project" value="UniProtKB-EC"/>
</dbReference>
<evidence type="ECO:0000256" key="10">
    <source>
        <dbReference type="PIRSR" id="PIRSR604808-3"/>
    </source>
</evidence>
<proteinExistence type="inferred from homology"/>
<dbReference type="EC" id="3.1.11.2" evidence="3"/>
<reference evidence="12" key="3">
    <citation type="submission" date="2025-09" db="UniProtKB">
        <authorList>
            <consortium name="Ensembl"/>
        </authorList>
    </citation>
    <scope>IDENTIFICATION</scope>
</reference>
<evidence type="ECO:0000256" key="4">
    <source>
        <dbReference type="ARBA" id="ARBA00022723"/>
    </source>
</evidence>
<feature type="binding site" evidence="9">
    <location>
        <position position="121"/>
    </location>
    <ligand>
        <name>Mg(2+)</name>
        <dbReference type="ChEBI" id="CHEBI:18420"/>
        <label>1</label>
    </ligand>
</feature>
<evidence type="ECO:0000256" key="5">
    <source>
        <dbReference type="ARBA" id="ARBA00022763"/>
    </source>
</evidence>
<keyword evidence="7 9" id="KW-0460">Magnesium</keyword>
<reference evidence="12" key="2">
    <citation type="submission" date="2025-08" db="UniProtKB">
        <authorList>
            <consortium name="Ensembl"/>
        </authorList>
    </citation>
    <scope>IDENTIFICATION</scope>
</reference>
<organism evidence="12 13">
    <name type="scientific">Pygocentrus nattereri</name>
    <name type="common">Red-bellied piranha</name>
    <dbReference type="NCBI Taxonomy" id="42514"/>
    <lineage>
        <taxon>Eukaryota</taxon>
        <taxon>Metazoa</taxon>
        <taxon>Chordata</taxon>
        <taxon>Craniata</taxon>
        <taxon>Vertebrata</taxon>
        <taxon>Euteleostomi</taxon>
        <taxon>Actinopterygii</taxon>
        <taxon>Neopterygii</taxon>
        <taxon>Teleostei</taxon>
        <taxon>Ostariophysi</taxon>
        <taxon>Characiformes</taxon>
        <taxon>Characoidei</taxon>
        <taxon>Pygocentrus</taxon>
    </lineage>
</organism>
<dbReference type="PANTHER" id="PTHR22748:SF26">
    <property type="entry name" value="ENDONUCLEASE_EXONUCLEASE_PHOSPHATASE DOMAIN-CONTAINING PROTEIN"/>
    <property type="match status" value="1"/>
</dbReference>
<evidence type="ECO:0000256" key="9">
    <source>
        <dbReference type="PIRSR" id="PIRSR604808-2"/>
    </source>
</evidence>
<dbReference type="GO" id="GO:0008081">
    <property type="term" value="F:phosphoric diester hydrolase activity"/>
    <property type="evidence" value="ECO:0007669"/>
    <property type="project" value="TreeGrafter"/>
</dbReference>
<evidence type="ECO:0000256" key="3">
    <source>
        <dbReference type="ARBA" id="ARBA00012115"/>
    </source>
</evidence>
<reference evidence="12 13" key="1">
    <citation type="submission" date="2020-10" db="EMBL/GenBank/DDBJ databases">
        <title>Pygocentrus nattereri (red-bellied piranha) genome, fPygNat1, primary haplotype.</title>
        <authorList>
            <person name="Myers G."/>
            <person name="Meyer A."/>
            <person name="Karagic N."/>
            <person name="Pippel M."/>
            <person name="Winkler S."/>
            <person name="Tracey A."/>
            <person name="Wood J."/>
            <person name="Formenti G."/>
            <person name="Howe K."/>
            <person name="Fedrigo O."/>
            <person name="Jarvis E.D."/>
        </authorList>
    </citation>
    <scope>NUCLEOTIDE SEQUENCE [LARGE SCALE GENOMIC DNA]</scope>
</reference>
<feature type="binding site" evidence="9">
    <location>
        <position position="123"/>
    </location>
    <ligand>
        <name>Mg(2+)</name>
        <dbReference type="ChEBI" id="CHEBI:18420"/>
        <label>1</label>
    </ligand>
</feature>
<dbReference type="Pfam" id="PF03372">
    <property type="entry name" value="Exo_endo_phos"/>
    <property type="match status" value="1"/>
</dbReference>
<dbReference type="Proteomes" id="UP001501920">
    <property type="component" value="Chromosome 6"/>
</dbReference>
<evidence type="ECO:0000256" key="7">
    <source>
        <dbReference type="ARBA" id="ARBA00022842"/>
    </source>
</evidence>
<dbReference type="GO" id="GO:0003906">
    <property type="term" value="F:DNA-(apurinic or apyrimidinic site) endonuclease activity"/>
    <property type="evidence" value="ECO:0007669"/>
    <property type="project" value="TreeGrafter"/>
</dbReference>
<feature type="domain" description="Endonuclease/exonuclease/phosphatase" evidence="11">
    <location>
        <begin position="10"/>
        <end position="175"/>
    </location>
</feature>
<dbReference type="GO" id="GO:0006284">
    <property type="term" value="P:base-excision repair"/>
    <property type="evidence" value="ECO:0007669"/>
    <property type="project" value="TreeGrafter"/>
</dbReference>
<comment type="catalytic activity">
    <reaction evidence="1">
        <text>Exonucleolytic cleavage in the 3'- to 5'-direction to yield nucleoside 5'-phosphates.</text>
        <dbReference type="EC" id="3.1.11.2"/>
    </reaction>
</comment>
<evidence type="ECO:0000256" key="1">
    <source>
        <dbReference type="ARBA" id="ARBA00000493"/>
    </source>
</evidence>
<comment type="similarity">
    <text evidence="2">Belongs to the DNA repair enzymes AP/ExoA family.</text>
</comment>
<dbReference type="InterPro" id="IPR004808">
    <property type="entry name" value="AP_endonuc_1"/>
</dbReference>
<dbReference type="InterPro" id="IPR005135">
    <property type="entry name" value="Endo/exonuclease/phosphatase"/>
</dbReference>
<dbReference type="InterPro" id="IPR036691">
    <property type="entry name" value="Endo/exonu/phosph_ase_sf"/>
</dbReference>
<evidence type="ECO:0000313" key="13">
    <source>
        <dbReference type="Proteomes" id="UP001501920"/>
    </source>
</evidence>
<accession>A0AAR2KM44</accession>
<keyword evidence="8" id="KW-0234">DNA repair</keyword>
<dbReference type="AlphaFoldDB" id="A0AAR2KM44"/>
<feature type="site" description="Transition state stabilizer" evidence="10">
    <location>
        <position position="123"/>
    </location>
</feature>
<keyword evidence="4 9" id="KW-0479">Metal-binding</keyword>
<evidence type="ECO:0000256" key="6">
    <source>
        <dbReference type="ARBA" id="ARBA00022801"/>
    </source>
</evidence>
<evidence type="ECO:0000313" key="12">
    <source>
        <dbReference type="Ensembl" id="ENSPNAP00000065408.1"/>
    </source>
</evidence>
<keyword evidence="6" id="KW-0378">Hydrolase</keyword>
<keyword evidence="13" id="KW-1185">Reference proteome</keyword>
<comment type="cofactor">
    <cofactor evidence="9">
        <name>Mg(2+)</name>
        <dbReference type="ChEBI" id="CHEBI:18420"/>
    </cofactor>
    <cofactor evidence="9">
        <name>Mn(2+)</name>
        <dbReference type="ChEBI" id="CHEBI:29035"/>
    </cofactor>
    <text evidence="9">Probably binds two magnesium or manganese ions per subunit.</text>
</comment>
<dbReference type="Gene3D" id="3.60.10.10">
    <property type="entry name" value="Endonuclease/exonuclease/phosphatase"/>
    <property type="match status" value="1"/>
</dbReference>
<sequence length="189" mass="21748">MVMHRHLNIISLNVNGLSSPIKRAKILSKMRKEKIDVVMLQETHLGIRGVAILFSNSVYFECTSEIKDKEGRYIFVKGKIENNEVTFCNVYAPPGERWTLFDKIFNLVATETSGILVCAGDFNLILNPKLDSTNQQRRSPFKMKIRKVMQELGLIDTWRNFNPSQRDYTFYSTGTPQNGIKYLKNSSFT</sequence>
<evidence type="ECO:0000259" key="11">
    <source>
        <dbReference type="Pfam" id="PF03372"/>
    </source>
</evidence>
<dbReference type="GO" id="GO:0005634">
    <property type="term" value="C:nucleus"/>
    <property type="evidence" value="ECO:0007669"/>
    <property type="project" value="TreeGrafter"/>
</dbReference>
<dbReference type="PANTHER" id="PTHR22748">
    <property type="entry name" value="AP ENDONUCLEASE"/>
    <property type="match status" value="1"/>
</dbReference>
<evidence type="ECO:0000256" key="8">
    <source>
        <dbReference type="ARBA" id="ARBA00023204"/>
    </source>
</evidence>
<evidence type="ECO:0000256" key="2">
    <source>
        <dbReference type="ARBA" id="ARBA00007092"/>
    </source>
</evidence>
<keyword evidence="5" id="KW-0227">DNA damage</keyword>
<protein>
    <recommendedName>
        <fullName evidence="3">exodeoxyribonuclease III</fullName>
        <ecNumber evidence="3">3.1.11.2</ecNumber>
    </recommendedName>
</protein>
<dbReference type="GO" id="GO:0046872">
    <property type="term" value="F:metal ion binding"/>
    <property type="evidence" value="ECO:0007669"/>
    <property type="project" value="UniProtKB-KW"/>
</dbReference>
<dbReference type="Ensembl" id="ENSPNAT00000062688.1">
    <property type="protein sequence ID" value="ENSPNAP00000065408.1"/>
    <property type="gene ID" value="ENSPNAG00000037823.1"/>
</dbReference>